<dbReference type="Proteomes" id="UP000244013">
    <property type="component" value="Unassembled WGS sequence"/>
</dbReference>
<accession>A0A2T5U980</accession>
<dbReference type="AlphaFoldDB" id="A0A2T5U980"/>
<comment type="caution">
    <text evidence="1">The sequence shown here is derived from an EMBL/GenBank/DDBJ whole genome shotgun (WGS) entry which is preliminary data.</text>
</comment>
<proteinExistence type="predicted"/>
<dbReference type="GeneID" id="91005175"/>
<organism evidence="1 2">
    <name type="scientific">Sphingomonas faeni</name>
    <dbReference type="NCBI Taxonomy" id="185950"/>
    <lineage>
        <taxon>Bacteria</taxon>
        <taxon>Pseudomonadati</taxon>
        <taxon>Pseudomonadota</taxon>
        <taxon>Alphaproteobacteria</taxon>
        <taxon>Sphingomonadales</taxon>
        <taxon>Sphingomonadaceae</taxon>
        <taxon>Sphingomonas</taxon>
    </lineage>
</organism>
<gene>
    <name evidence="1" type="ORF">C8J25_102139</name>
</gene>
<reference evidence="1 2" key="1">
    <citation type="submission" date="2018-04" db="EMBL/GenBank/DDBJ databases">
        <title>Genomic Encyclopedia of Type Strains, Phase III (KMG-III): the genomes of soil and plant-associated and newly described type strains.</title>
        <authorList>
            <person name="Whitman W."/>
        </authorList>
    </citation>
    <scope>NUCLEOTIDE SEQUENCE [LARGE SCALE GENOMIC DNA]</scope>
    <source>
        <strain evidence="1 2">MA-olki</strain>
    </source>
</reference>
<sequence length="110" mass="12096">MTANTMKVDDQAKIDLFQVIAPIVMQYLAANSPNRALIADDIIDFFALSIAAVIENDTDLSTPQHLRKAGEAAGKHIAHWVRLLKLDHEHRGMSLLAMTMGTVASDEARQ</sequence>
<protein>
    <submittedName>
        <fullName evidence="1">Uncharacterized protein</fullName>
    </submittedName>
</protein>
<dbReference type="RefSeq" id="WP_107952995.1">
    <property type="nucleotide sequence ID" value="NZ_QAYE01000002.1"/>
</dbReference>
<dbReference type="OrthoDB" id="7569419at2"/>
<evidence type="ECO:0000313" key="2">
    <source>
        <dbReference type="Proteomes" id="UP000244013"/>
    </source>
</evidence>
<evidence type="ECO:0000313" key="1">
    <source>
        <dbReference type="EMBL" id="PTW48050.1"/>
    </source>
</evidence>
<dbReference type="EMBL" id="QAYE01000002">
    <property type="protein sequence ID" value="PTW48050.1"/>
    <property type="molecule type" value="Genomic_DNA"/>
</dbReference>
<name>A0A2T5U980_9SPHN</name>